<evidence type="ECO:0000313" key="3">
    <source>
        <dbReference type="EMBL" id="HHM97032.1"/>
    </source>
</evidence>
<dbReference type="GO" id="GO:0004792">
    <property type="term" value="F:thiosulfate-cyanide sulfurtransferase activity"/>
    <property type="evidence" value="ECO:0007669"/>
    <property type="project" value="InterPro"/>
</dbReference>
<dbReference type="PANTHER" id="PTHR43084:SF1">
    <property type="entry name" value="PERSULFIDE DIOXYGENASE ETHE1, MITOCHONDRIAL"/>
    <property type="match status" value="1"/>
</dbReference>
<protein>
    <submittedName>
        <fullName evidence="3">MBL fold metallo-hydrolase</fullName>
    </submittedName>
</protein>
<comment type="caution">
    <text evidence="3">The sequence shown here is derived from an EMBL/GenBank/DDBJ whole genome shotgun (WGS) entry which is preliminary data.</text>
</comment>
<dbReference type="GO" id="GO:0006749">
    <property type="term" value="P:glutathione metabolic process"/>
    <property type="evidence" value="ECO:0007669"/>
    <property type="project" value="InterPro"/>
</dbReference>
<dbReference type="SUPFAM" id="SSF56281">
    <property type="entry name" value="Metallo-hydrolase/oxidoreductase"/>
    <property type="match status" value="1"/>
</dbReference>
<sequence length="464" mass="50233">MFFQQILRTDIGCAAYVVGSTNAGLAAVIDPRIDMVEEILDLLEREGLTLRYIVETHNHADHVSGHHQLAAATGATIAVSALAGVAYPHLPLHDGDELELGEVVLRAIHTPGHRPEHIVIAVLDRSRSNEPWIVLTGDTLFVGDVARPDLAIDGIEGAAALFDSLHQRILQLPPGTLVFPGHVAGSLCGRVNNRMTGTSIGFEQRNNPALQIRDRAAFVRFMNENLPERPPNLARIVELNRGAEPPRIGQAVSLAPARVRELQEQGAVILDVRSPAAFAASHIPGAISVALDGGQFQNRVGLVVPPDRPLVLVVEREEEALRAVQMLAVIGYDQVLGYLAGGMAAWERAGYPYRTLPLLTVHELARKLDEESLLQLVDVRERSEWIEGHIDGALHIPFYRLPRELAALDPKRPVVLVCGAGGRSVLAASLLQAVGFDHLWSVEGGMDAWRAAGYPVTRGTAVPV</sequence>
<dbReference type="GO" id="GO:0016787">
    <property type="term" value="F:hydrolase activity"/>
    <property type="evidence" value="ECO:0007669"/>
    <property type="project" value="UniProtKB-KW"/>
</dbReference>
<organism evidence="3">
    <name type="scientific">Thermomicrobium roseum</name>
    <dbReference type="NCBI Taxonomy" id="500"/>
    <lineage>
        <taxon>Bacteria</taxon>
        <taxon>Pseudomonadati</taxon>
        <taxon>Thermomicrobiota</taxon>
        <taxon>Thermomicrobia</taxon>
        <taxon>Thermomicrobiales</taxon>
        <taxon>Thermomicrobiaceae</taxon>
        <taxon>Thermomicrobium</taxon>
    </lineage>
</organism>
<dbReference type="CDD" id="cd00158">
    <property type="entry name" value="RHOD"/>
    <property type="match status" value="2"/>
</dbReference>
<proteinExistence type="predicted"/>
<dbReference type="CDD" id="cd07724">
    <property type="entry name" value="POD-like_MBL-fold"/>
    <property type="match status" value="1"/>
</dbReference>
<keyword evidence="1" id="KW-0479">Metal-binding</keyword>
<dbReference type="Gene3D" id="3.40.250.10">
    <property type="entry name" value="Rhodanese-like domain"/>
    <property type="match status" value="2"/>
</dbReference>
<dbReference type="GO" id="GO:0050313">
    <property type="term" value="F:sulfur dioxygenase activity"/>
    <property type="evidence" value="ECO:0007669"/>
    <property type="project" value="InterPro"/>
</dbReference>
<dbReference type="InterPro" id="IPR051682">
    <property type="entry name" value="Mito_Persulfide_Diox"/>
</dbReference>
<dbReference type="GO" id="GO:0046872">
    <property type="term" value="F:metal ion binding"/>
    <property type="evidence" value="ECO:0007669"/>
    <property type="project" value="UniProtKB-KW"/>
</dbReference>
<gene>
    <name evidence="3" type="ORF">ENM21_07470</name>
</gene>
<dbReference type="InterPro" id="IPR001307">
    <property type="entry name" value="Thiosulphate_STrfase_CS"/>
</dbReference>
<dbReference type="EMBL" id="DRWX01000342">
    <property type="protein sequence ID" value="HHM97032.1"/>
    <property type="molecule type" value="Genomic_DNA"/>
</dbReference>
<keyword evidence="3" id="KW-0378">Hydrolase</keyword>
<dbReference type="Gene3D" id="3.60.15.10">
    <property type="entry name" value="Ribonuclease Z/Hydroxyacylglutathione hydrolase-like"/>
    <property type="match status" value="1"/>
</dbReference>
<dbReference type="PROSITE" id="PS50206">
    <property type="entry name" value="RHODANESE_3"/>
    <property type="match status" value="2"/>
</dbReference>
<feature type="domain" description="Rhodanese" evidence="2">
    <location>
        <begin position="374"/>
        <end position="458"/>
    </location>
</feature>
<dbReference type="Pfam" id="PF00753">
    <property type="entry name" value="Lactamase_B"/>
    <property type="match status" value="1"/>
</dbReference>
<dbReference type="PANTHER" id="PTHR43084">
    <property type="entry name" value="PERSULFIDE DIOXYGENASE ETHE1"/>
    <property type="match status" value="1"/>
</dbReference>
<dbReference type="Pfam" id="PF00581">
    <property type="entry name" value="Rhodanese"/>
    <property type="match status" value="2"/>
</dbReference>
<dbReference type="SUPFAM" id="SSF52821">
    <property type="entry name" value="Rhodanese/Cell cycle control phosphatase"/>
    <property type="match status" value="2"/>
</dbReference>
<name>A0A7C5RV08_THERO</name>
<dbReference type="AlphaFoldDB" id="A0A7C5RV08"/>
<dbReference type="InterPro" id="IPR044528">
    <property type="entry name" value="POD-like_MBL-fold"/>
</dbReference>
<dbReference type="InterPro" id="IPR036873">
    <property type="entry name" value="Rhodanese-like_dom_sf"/>
</dbReference>
<dbReference type="PROSITE" id="PS00380">
    <property type="entry name" value="RHODANESE_1"/>
    <property type="match status" value="1"/>
</dbReference>
<reference evidence="3" key="1">
    <citation type="journal article" date="2020" name="mSystems">
        <title>Genome- and Community-Level Interaction Insights into Carbon Utilization and Element Cycling Functions of Hydrothermarchaeota in Hydrothermal Sediment.</title>
        <authorList>
            <person name="Zhou Z."/>
            <person name="Liu Y."/>
            <person name="Xu W."/>
            <person name="Pan J."/>
            <person name="Luo Z.H."/>
            <person name="Li M."/>
        </authorList>
    </citation>
    <scope>NUCLEOTIDE SEQUENCE [LARGE SCALE GENOMIC DNA]</scope>
    <source>
        <strain evidence="3">SpSt-1065</strain>
    </source>
</reference>
<dbReference type="GO" id="GO:0070813">
    <property type="term" value="P:hydrogen sulfide metabolic process"/>
    <property type="evidence" value="ECO:0007669"/>
    <property type="project" value="TreeGrafter"/>
</dbReference>
<dbReference type="InterPro" id="IPR036866">
    <property type="entry name" value="RibonucZ/Hydroxyglut_hydro"/>
</dbReference>
<dbReference type="SMART" id="SM00849">
    <property type="entry name" value="Lactamase_B"/>
    <property type="match status" value="1"/>
</dbReference>
<dbReference type="InterPro" id="IPR001279">
    <property type="entry name" value="Metallo-B-lactamas"/>
</dbReference>
<accession>A0A7C5RV08</accession>
<evidence type="ECO:0000256" key="1">
    <source>
        <dbReference type="ARBA" id="ARBA00022723"/>
    </source>
</evidence>
<feature type="domain" description="Rhodanese" evidence="2">
    <location>
        <begin position="263"/>
        <end position="355"/>
    </location>
</feature>
<dbReference type="SMART" id="SM00450">
    <property type="entry name" value="RHOD"/>
    <property type="match status" value="2"/>
</dbReference>
<evidence type="ECO:0000259" key="2">
    <source>
        <dbReference type="PROSITE" id="PS50206"/>
    </source>
</evidence>
<dbReference type="InterPro" id="IPR001763">
    <property type="entry name" value="Rhodanese-like_dom"/>
</dbReference>